<keyword evidence="5" id="KW-1185">Reference proteome</keyword>
<gene>
    <name evidence="4" type="ORF">SAMN05421850_101778</name>
</gene>
<keyword evidence="2" id="KW-1133">Transmembrane helix</keyword>
<evidence type="ECO:0000256" key="1">
    <source>
        <dbReference type="SAM" id="MobiDB-lite"/>
    </source>
</evidence>
<dbReference type="Pfam" id="PF00565">
    <property type="entry name" value="SNase"/>
    <property type="match status" value="1"/>
</dbReference>
<feature type="domain" description="TNase-like" evidence="3">
    <location>
        <begin position="100"/>
        <end position="175"/>
    </location>
</feature>
<dbReference type="OrthoDB" id="9792155at2"/>
<dbReference type="RefSeq" id="WP_090026596.1">
    <property type="nucleotide sequence ID" value="NZ_FNEB01000001.1"/>
</dbReference>
<feature type="transmembrane region" description="Helical" evidence="2">
    <location>
        <begin position="45"/>
        <end position="63"/>
    </location>
</feature>
<feature type="compositionally biased region" description="Basic and acidic residues" evidence="1">
    <location>
        <begin position="31"/>
        <end position="40"/>
    </location>
</feature>
<evidence type="ECO:0000259" key="3">
    <source>
        <dbReference type="Pfam" id="PF00565"/>
    </source>
</evidence>
<dbReference type="SUPFAM" id="SSF50199">
    <property type="entry name" value="Staphylococcal nuclease"/>
    <property type="match status" value="1"/>
</dbReference>
<evidence type="ECO:0000256" key="2">
    <source>
        <dbReference type="SAM" id="Phobius"/>
    </source>
</evidence>
<protein>
    <submittedName>
        <fullName evidence="4">Nuclease homologue</fullName>
    </submittedName>
</protein>
<feature type="region of interest" description="Disordered" evidence="1">
    <location>
        <begin position="1"/>
        <end position="42"/>
    </location>
</feature>
<dbReference type="STRING" id="490829.SAMN05421850_101778"/>
<sequence>MSRSSDTRRKVTRFYRGARRHPNWNLGDPPGDPRQRDPRSRQGRLGLSAAGLVLAFSILPSVGDAINGWRTGTNGCRILVVVDGDTLQIACPGRGRQSARIIGFDTPELKARCASEFFKAIAAKQYLRMQIWSASEVSAVRQGTDRYDRALVRLFVDGVSVAPAMISSGFARPYEGGRRSGWCGATPTKYGDMDV</sequence>
<evidence type="ECO:0000313" key="5">
    <source>
        <dbReference type="Proteomes" id="UP000199340"/>
    </source>
</evidence>
<accession>A0A1G8I5X1</accession>
<evidence type="ECO:0000313" key="4">
    <source>
        <dbReference type="EMBL" id="SDI14234.1"/>
    </source>
</evidence>
<organism evidence="4 5">
    <name type="scientific">Lutimaribacter saemankumensis</name>
    <dbReference type="NCBI Taxonomy" id="490829"/>
    <lineage>
        <taxon>Bacteria</taxon>
        <taxon>Pseudomonadati</taxon>
        <taxon>Pseudomonadota</taxon>
        <taxon>Alphaproteobacteria</taxon>
        <taxon>Rhodobacterales</taxon>
        <taxon>Roseobacteraceae</taxon>
        <taxon>Lutimaribacter</taxon>
    </lineage>
</organism>
<reference evidence="4 5" key="1">
    <citation type="submission" date="2016-10" db="EMBL/GenBank/DDBJ databases">
        <authorList>
            <person name="de Groot N.N."/>
        </authorList>
    </citation>
    <scope>NUCLEOTIDE SEQUENCE [LARGE SCALE GENOMIC DNA]</scope>
    <source>
        <strain evidence="4 5">DSM 28010</strain>
    </source>
</reference>
<dbReference type="InterPro" id="IPR035437">
    <property type="entry name" value="SNase_OB-fold_sf"/>
</dbReference>
<dbReference type="Gene3D" id="2.40.50.90">
    <property type="match status" value="1"/>
</dbReference>
<feature type="compositionally biased region" description="Basic residues" evidence="1">
    <location>
        <begin position="10"/>
        <end position="22"/>
    </location>
</feature>
<dbReference type="Proteomes" id="UP000199340">
    <property type="component" value="Unassembled WGS sequence"/>
</dbReference>
<keyword evidence="2" id="KW-0472">Membrane</keyword>
<dbReference type="InterPro" id="IPR016071">
    <property type="entry name" value="Staphylococal_nuclease_OB-fold"/>
</dbReference>
<dbReference type="AlphaFoldDB" id="A0A1G8I5X1"/>
<dbReference type="EMBL" id="FNEB01000001">
    <property type="protein sequence ID" value="SDI14234.1"/>
    <property type="molecule type" value="Genomic_DNA"/>
</dbReference>
<name>A0A1G8I5X1_9RHOB</name>
<proteinExistence type="predicted"/>
<keyword evidence="2" id="KW-0812">Transmembrane</keyword>